<name>A0A9X2J286_9SPHN</name>
<evidence type="ECO:0000313" key="3">
    <source>
        <dbReference type="Proteomes" id="UP001155128"/>
    </source>
</evidence>
<dbReference type="EMBL" id="JAMSHT010000001">
    <property type="protein sequence ID" value="MCM8558023.1"/>
    <property type="molecule type" value="Genomic_DNA"/>
</dbReference>
<dbReference type="Gene3D" id="3.40.710.10">
    <property type="entry name" value="DD-peptidase/beta-lactamase superfamily"/>
    <property type="match status" value="1"/>
</dbReference>
<protein>
    <submittedName>
        <fullName evidence="2">Beta-lactamase family protein</fullName>
    </submittedName>
</protein>
<reference evidence="2" key="1">
    <citation type="submission" date="2022-06" db="EMBL/GenBank/DDBJ databases">
        <title>Sphingomicrobium sedimins sp. nov., a marine bacterium isolated from tidal flat.</title>
        <authorList>
            <person name="Kim C.-H."/>
            <person name="Yoo Y."/>
            <person name="Kim J.-J."/>
        </authorList>
    </citation>
    <scope>NUCLEOTIDE SEQUENCE</scope>
    <source>
        <strain evidence="2">GRR-S6-50</strain>
    </source>
</reference>
<keyword evidence="3" id="KW-1185">Reference proteome</keyword>
<feature type="domain" description="Beta-lactamase-related" evidence="1">
    <location>
        <begin position="41"/>
        <end position="365"/>
    </location>
</feature>
<evidence type="ECO:0000259" key="1">
    <source>
        <dbReference type="Pfam" id="PF00144"/>
    </source>
</evidence>
<dbReference type="SUPFAM" id="SSF56601">
    <property type="entry name" value="beta-lactamase/transpeptidase-like"/>
    <property type="match status" value="1"/>
</dbReference>
<sequence>MSLLAFLAAASAAMQPTPLDRAVERLEPSTVIEGDAVEVMTIEEMMAATDVPAVSIALVDDNRIVALRAYGMADPEREIAADIGTRFQAASLSKSVAAYGAMVMVEQGTLDLDAPINSYLESWQLPQGEYAPATLRTLLSHRAGTSVSGFPGYSLRETVPSTIEVLDGLGNTAPVVIDSAPGEFRYSGGGYTVAQLAMVEQEGQPFEDILARLVLIPLGMDRSSYAQPPRGPASTIAAAHEGDGAPVEGGYHFYPEQAAAGLWTTPGDLALFLIAANQTLAGSEAHPLSPAGMAEMLAAPEEDAGYALGFGIYGEGEDFQFSHGGSNMGYKSLMVSFPERGEAMVIMTNGDRGAEVFQSVATAVAKEMGWNAFEQRRLVPADWGPADMEQVVGGYALGEDIYRFSIVDGELVLTDPDGETGPMIALADDQIYIVEGAQVIDIDRDEDGNVIGVSAGGTKLPKVE</sequence>
<dbReference type="PANTHER" id="PTHR46825:SF12">
    <property type="entry name" value="PENICILLIN-BINDING PROTEIN 4"/>
    <property type="match status" value="1"/>
</dbReference>
<dbReference type="InterPro" id="IPR050491">
    <property type="entry name" value="AmpC-like"/>
</dbReference>
<proteinExistence type="predicted"/>
<dbReference type="InterPro" id="IPR012338">
    <property type="entry name" value="Beta-lactam/transpept-like"/>
</dbReference>
<accession>A0A9X2J286</accession>
<dbReference type="PANTHER" id="PTHR46825">
    <property type="entry name" value="D-ALANYL-D-ALANINE-CARBOXYPEPTIDASE/ENDOPEPTIDASE AMPH"/>
    <property type="match status" value="1"/>
</dbReference>
<dbReference type="RefSeq" id="WP_252114602.1">
    <property type="nucleotide sequence ID" value="NZ_JAMSHT010000001.1"/>
</dbReference>
<dbReference type="AlphaFoldDB" id="A0A9X2J286"/>
<comment type="caution">
    <text evidence="2">The sequence shown here is derived from an EMBL/GenBank/DDBJ whole genome shotgun (WGS) entry which is preliminary data.</text>
</comment>
<dbReference type="Proteomes" id="UP001155128">
    <property type="component" value="Unassembled WGS sequence"/>
</dbReference>
<dbReference type="InterPro" id="IPR001466">
    <property type="entry name" value="Beta-lactam-related"/>
</dbReference>
<evidence type="ECO:0000313" key="2">
    <source>
        <dbReference type="EMBL" id="MCM8558023.1"/>
    </source>
</evidence>
<dbReference type="Pfam" id="PF00144">
    <property type="entry name" value="Beta-lactamase"/>
    <property type="match status" value="1"/>
</dbReference>
<organism evidence="2 3">
    <name type="scientific">Sphingomicrobium sediminis</name>
    <dbReference type="NCBI Taxonomy" id="2950949"/>
    <lineage>
        <taxon>Bacteria</taxon>
        <taxon>Pseudomonadati</taxon>
        <taxon>Pseudomonadota</taxon>
        <taxon>Alphaproteobacteria</taxon>
        <taxon>Sphingomonadales</taxon>
        <taxon>Sphingomonadaceae</taxon>
        <taxon>Sphingomicrobium</taxon>
    </lineage>
</organism>
<gene>
    <name evidence="2" type="ORF">NDO55_09335</name>
</gene>